<gene>
    <name evidence="7" type="ORF">J0S82_011156</name>
</gene>
<comment type="similarity">
    <text evidence="5">Belongs to the cyclophilin-type PPIase family.</text>
</comment>
<dbReference type="GO" id="GO:0006457">
    <property type="term" value="P:protein folding"/>
    <property type="evidence" value="ECO:0007669"/>
    <property type="project" value="InterPro"/>
</dbReference>
<dbReference type="InterPro" id="IPR002130">
    <property type="entry name" value="Cyclophilin-type_PPIase_dom"/>
</dbReference>
<dbReference type="Proteomes" id="UP000700334">
    <property type="component" value="Unassembled WGS sequence"/>
</dbReference>
<dbReference type="GO" id="GO:0071013">
    <property type="term" value="C:catalytic step 2 spliceosome"/>
    <property type="evidence" value="ECO:0007669"/>
    <property type="project" value="TreeGrafter"/>
</dbReference>
<keyword evidence="2 5" id="KW-0697">Rotamase</keyword>
<feature type="non-terminal residue" evidence="7">
    <location>
        <position position="1"/>
    </location>
</feature>
<reference evidence="7" key="1">
    <citation type="journal article" date="2021" name="Evol. Appl.">
        <title>The genome of the Pyrenean desman and the effects of bottlenecks and inbreeding on the genomic landscape of an endangered species.</title>
        <authorList>
            <person name="Escoda L."/>
            <person name="Castresana J."/>
        </authorList>
    </citation>
    <scope>NUCLEOTIDE SEQUENCE</scope>
    <source>
        <strain evidence="7">IBE-C5619</strain>
    </source>
</reference>
<evidence type="ECO:0000313" key="8">
    <source>
        <dbReference type="Proteomes" id="UP000700334"/>
    </source>
</evidence>
<evidence type="ECO:0000259" key="6">
    <source>
        <dbReference type="PROSITE" id="PS50072"/>
    </source>
</evidence>
<dbReference type="GO" id="GO:0003755">
    <property type="term" value="F:peptidyl-prolyl cis-trans isomerase activity"/>
    <property type="evidence" value="ECO:0007669"/>
    <property type="project" value="UniProtKB-UniRule"/>
</dbReference>
<sequence>LNFAPQTVEFGPFLFRAQSRKPGIQNFKRREPEKSSGIAMAAIPPDSWQPPNVYLETRVRSDAYIISCHKLGQSHNTSVCCDLALDRSSTLFSPYSMGIVVLELYWKHAPKTCKNFAELARRGYYNGTKFHRIIKDFMIQGGDPTGTGRGGASIYGKQFEDELHPDLKFTGAGILAMANAGPDTNGSQFFVTLAPTQWLDGKHTIFGRVCQGIGMVNRVGMVETNSQDRPVDDVKIIKAYPSG</sequence>
<dbReference type="CDD" id="cd01922">
    <property type="entry name" value="cyclophilin_SpCYP2_like"/>
    <property type="match status" value="1"/>
</dbReference>
<dbReference type="InterPro" id="IPR029000">
    <property type="entry name" value="Cyclophilin-like_dom_sf"/>
</dbReference>
<dbReference type="OrthoDB" id="5916692at2759"/>
<dbReference type="FunFam" id="2.40.100.10:FF:000008">
    <property type="entry name" value="Peptidyl-prolyl cis-trans isomerase"/>
    <property type="match status" value="1"/>
</dbReference>
<dbReference type="PRINTS" id="PR00153">
    <property type="entry name" value="CSAPPISMRASE"/>
</dbReference>
<keyword evidence="1" id="KW-0747">Spliceosome</keyword>
<dbReference type="PANTHER" id="PTHR45625:SF4">
    <property type="entry name" value="PEPTIDYLPROLYL ISOMERASE DOMAIN AND WD REPEAT-CONTAINING PROTEIN 1"/>
    <property type="match status" value="1"/>
</dbReference>
<organism evidence="7 8">
    <name type="scientific">Galemys pyrenaicus</name>
    <name type="common">Iberian desman</name>
    <name type="synonym">Pyrenean desman</name>
    <dbReference type="NCBI Taxonomy" id="202257"/>
    <lineage>
        <taxon>Eukaryota</taxon>
        <taxon>Metazoa</taxon>
        <taxon>Chordata</taxon>
        <taxon>Craniata</taxon>
        <taxon>Vertebrata</taxon>
        <taxon>Euteleostomi</taxon>
        <taxon>Mammalia</taxon>
        <taxon>Eutheria</taxon>
        <taxon>Laurasiatheria</taxon>
        <taxon>Eulipotyphla</taxon>
        <taxon>Talpidae</taxon>
        <taxon>Galemys</taxon>
    </lineage>
</organism>
<evidence type="ECO:0000256" key="2">
    <source>
        <dbReference type="ARBA" id="ARBA00023110"/>
    </source>
</evidence>
<dbReference type="EMBL" id="JAGFMF010011803">
    <property type="protein sequence ID" value="KAG8512026.1"/>
    <property type="molecule type" value="Genomic_DNA"/>
</dbReference>
<comment type="subunit">
    <text evidence="4">Identified in the spliceosome C complex. Interacts with SNW1/SKIP. Interacts with CDC40/PRP17; this interaction leads to CDC40 isomerization. Interacts with RBM22.</text>
</comment>
<accession>A0A8J6A3I6</accession>
<keyword evidence="3 5" id="KW-0413">Isomerase</keyword>
<evidence type="ECO:0000256" key="5">
    <source>
        <dbReference type="RuleBase" id="RU363019"/>
    </source>
</evidence>
<dbReference type="AlphaFoldDB" id="A0A8J6A3I6"/>
<name>A0A8J6A3I6_GALPY</name>
<evidence type="ECO:0000256" key="3">
    <source>
        <dbReference type="ARBA" id="ARBA00023235"/>
    </source>
</evidence>
<comment type="function">
    <text evidence="5">PPIases accelerate the folding of proteins. It catalyzes the cis-trans isomerization of proline imidic peptide bonds in oligopeptides.</text>
</comment>
<dbReference type="InterPro" id="IPR044666">
    <property type="entry name" value="Cyclophilin_A-like"/>
</dbReference>
<comment type="caution">
    <text evidence="7">The sequence shown here is derived from an EMBL/GenBank/DDBJ whole genome shotgun (WGS) entry which is preliminary data.</text>
</comment>
<evidence type="ECO:0000256" key="4">
    <source>
        <dbReference type="ARBA" id="ARBA00062845"/>
    </source>
</evidence>
<keyword evidence="8" id="KW-1185">Reference proteome</keyword>
<feature type="domain" description="PPIase cyclophilin-type" evidence="6">
    <location>
        <begin position="97"/>
        <end position="241"/>
    </location>
</feature>
<dbReference type="PANTHER" id="PTHR45625">
    <property type="entry name" value="PEPTIDYL-PROLYL CIS-TRANS ISOMERASE-RELATED"/>
    <property type="match status" value="1"/>
</dbReference>
<dbReference type="Gene3D" id="2.40.100.10">
    <property type="entry name" value="Cyclophilin-like"/>
    <property type="match status" value="1"/>
</dbReference>
<evidence type="ECO:0000256" key="1">
    <source>
        <dbReference type="ARBA" id="ARBA00022728"/>
    </source>
</evidence>
<dbReference type="PROSITE" id="PS00170">
    <property type="entry name" value="CSA_PPIASE_1"/>
    <property type="match status" value="1"/>
</dbReference>
<comment type="catalytic activity">
    <reaction evidence="5">
        <text>[protein]-peptidylproline (omega=180) = [protein]-peptidylproline (omega=0)</text>
        <dbReference type="Rhea" id="RHEA:16237"/>
        <dbReference type="Rhea" id="RHEA-COMP:10747"/>
        <dbReference type="Rhea" id="RHEA-COMP:10748"/>
        <dbReference type="ChEBI" id="CHEBI:83833"/>
        <dbReference type="ChEBI" id="CHEBI:83834"/>
        <dbReference type="EC" id="5.2.1.8"/>
    </reaction>
</comment>
<protein>
    <recommendedName>
        <fullName evidence="5">Peptidyl-prolyl cis-trans isomerase</fullName>
        <shortName evidence="5">PPIase</shortName>
        <ecNumber evidence="5">5.2.1.8</ecNumber>
    </recommendedName>
</protein>
<evidence type="ECO:0000313" key="7">
    <source>
        <dbReference type="EMBL" id="KAG8512026.1"/>
    </source>
</evidence>
<dbReference type="Pfam" id="PF00160">
    <property type="entry name" value="Pro_isomerase"/>
    <property type="match status" value="1"/>
</dbReference>
<dbReference type="EC" id="5.2.1.8" evidence="5"/>
<dbReference type="InterPro" id="IPR020892">
    <property type="entry name" value="Cyclophilin-type_PPIase_CS"/>
</dbReference>
<dbReference type="PROSITE" id="PS50072">
    <property type="entry name" value="CSA_PPIASE_2"/>
    <property type="match status" value="1"/>
</dbReference>
<dbReference type="SUPFAM" id="SSF50891">
    <property type="entry name" value="Cyclophilin-like"/>
    <property type="match status" value="1"/>
</dbReference>
<keyword evidence="1" id="KW-0507">mRNA processing</keyword>
<proteinExistence type="inferred from homology"/>
<keyword evidence="1" id="KW-0508">mRNA splicing</keyword>